<comment type="caution">
    <text evidence="25">The sequence shown here is derived from an EMBL/GenBank/DDBJ whole genome shotgun (WGS) entry which is preliminary data.</text>
</comment>
<evidence type="ECO:0000256" key="13">
    <source>
        <dbReference type="ARBA" id="ARBA00022842"/>
    </source>
</evidence>
<dbReference type="SUPFAM" id="SSF100879">
    <property type="entry name" value="Lesion bypass DNA polymerase (Y-family), little finger domain"/>
    <property type="match status" value="1"/>
</dbReference>
<keyword evidence="13" id="KW-0460">Magnesium</keyword>
<comment type="function">
    <text evidence="19">Significantly diminishes the chaperonin TCP1 complex ATPase activity, thus negatively impacts protein folding, including that of actin or tubulin.</text>
</comment>
<feature type="compositionally biased region" description="Low complexity" evidence="22">
    <location>
        <begin position="1120"/>
        <end position="1129"/>
    </location>
</feature>
<dbReference type="Gene3D" id="6.10.250.1630">
    <property type="match status" value="2"/>
</dbReference>
<keyword evidence="12" id="KW-0227">DNA damage</keyword>
<dbReference type="GO" id="GO:0046872">
    <property type="term" value="F:metal ion binding"/>
    <property type="evidence" value="ECO:0007669"/>
    <property type="project" value="UniProtKB-KW"/>
</dbReference>
<dbReference type="SMART" id="SM00292">
    <property type="entry name" value="BRCT"/>
    <property type="match status" value="1"/>
</dbReference>
<keyword evidence="21" id="KW-0175">Coiled coil</keyword>
<feature type="region of interest" description="Disordered" evidence="22">
    <location>
        <begin position="191"/>
        <end position="284"/>
    </location>
</feature>
<protein>
    <recommendedName>
        <fullName evidence="5">DNA repair protein REV1</fullName>
    </recommendedName>
    <alternativeName>
        <fullName evidence="18">Thioredoxin domain-containing protein 9</fullName>
    </alternativeName>
</protein>
<keyword evidence="17" id="KW-0539">Nucleus</keyword>
<dbReference type="SUPFAM" id="SSF56672">
    <property type="entry name" value="DNA/RNA polymerases"/>
    <property type="match status" value="1"/>
</dbReference>
<dbReference type="FunFam" id="3.30.1490.100:FF:000001">
    <property type="entry name" value="DNA repair protein REV1"/>
    <property type="match status" value="1"/>
</dbReference>
<dbReference type="Pfam" id="PF14377">
    <property type="entry name" value="UBM"/>
    <property type="match status" value="2"/>
</dbReference>
<dbReference type="Gene3D" id="3.30.70.270">
    <property type="match status" value="2"/>
</dbReference>
<reference evidence="25" key="1">
    <citation type="submission" date="2023-07" db="EMBL/GenBank/DDBJ databases">
        <title>Chromosome-level Genome Assembly of Striped Snakehead (Channa striata).</title>
        <authorList>
            <person name="Liu H."/>
        </authorList>
    </citation>
    <scope>NUCLEOTIDE SEQUENCE</scope>
    <source>
        <strain evidence="25">Gz</strain>
        <tissue evidence="25">Muscle</tissue>
    </source>
</reference>
<dbReference type="GO" id="GO:0003684">
    <property type="term" value="F:damaged DNA binding"/>
    <property type="evidence" value="ECO:0007669"/>
    <property type="project" value="InterPro"/>
</dbReference>
<dbReference type="FunFam" id="1.20.58.1280:FF:000001">
    <property type="entry name" value="DNA repair protein REV1"/>
    <property type="match status" value="1"/>
</dbReference>
<dbReference type="SUPFAM" id="SSF52833">
    <property type="entry name" value="Thioredoxin-like"/>
    <property type="match status" value="1"/>
</dbReference>
<dbReference type="Pfam" id="PF16727">
    <property type="entry name" value="REV1_C"/>
    <property type="match status" value="1"/>
</dbReference>
<dbReference type="FunFam" id="3.40.30.10:FF:000141">
    <property type="entry name" value="Thioredoxin domain-containing protein 9"/>
    <property type="match status" value="1"/>
</dbReference>
<evidence type="ECO:0000256" key="5">
    <source>
        <dbReference type="ARBA" id="ARBA00020399"/>
    </source>
</evidence>
<evidence type="ECO:0000256" key="12">
    <source>
        <dbReference type="ARBA" id="ARBA00022763"/>
    </source>
</evidence>
<dbReference type="InterPro" id="IPR047346">
    <property type="entry name" value="Rev1_UBM1/2"/>
</dbReference>
<dbReference type="GO" id="GO:0030496">
    <property type="term" value="C:midbody"/>
    <property type="evidence" value="ECO:0007669"/>
    <property type="project" value="UniProtKB-SubCell"/>
</dbReference>
<proteinExistence type="inferred from homology"/>
<keyword evidence="11" id="KW-0479">Metal-binding</keyword>
<feature type="compositionally biased region" description="Polar residues" evidence="22">
    <location>
        <begin position="253"/>
        <end position="284"/>
    </location>
</feature>
<dbReference type="CDD" id="cd02989">
    <property type="entry name" value="Phd_like_TxnDC9"/>
    <property type="match status" value="1"/>
</dbReference>
<evidence type="ECO:0000313" key="25">
    <source>
        <dbReference type="EMBL" id="KAK2839986.1"/>
    </source>
</evidence>
<dbReference type="Gene3D" id="6.10.250.1490">
    <property type="match status" value="1"/>
</dbReference>
<dbReference type="GO" id="GO:0017125">
    <property type="term" value="F:deoxycytidyl transferase activity"/>
    <property type="evidence" value="ECO:0007669"/>
    <property type="project" value="TreeGrafter"/>
</dbReference>
<feature type="region of interest" description="Disordered" evidence="22">
    <location>
        <begin position="593"/>
        <end position="616"/>
    </location>
</feature>
<dbReference type="InterPro" id="IPR031991">
    <property type="entry name" value="Rev1_C"/>
</dbReference>
<dbReference type="InterPro" id="IPR001357">
    <property type="entry name" value="BRCT_dom"/>
</dbReference>
<evidence type="ECO:0000313" key="26">
    <source>
        <dbReference type="Proteomes" id="UP001187415"/>
    </source>
</evidence>
<dbReference type="Pfam" id="PF21999">
    <property type="entry name" value="IMS_HHH_1"/>
    <property type="match status" value="1"/>
</dbReference>
<dbReference type="PANTHER" id="PTHR45990">
    <property type="entry name" value="DNA REPAIR PROTEIN REV1"/>
    <property type="match status" value="1"/>
</dbReference>
<dbReference type="InterPro" id="IPR043502">
    <property type="entry name" value="DNA/RNA_pol_sf"/>
</dbReference>
<dbReference type="GO" id="GO:0003887">
    <property type="term" value="F:DNA-directed DNA polymerase activity"/>
    <property type="evidence" value="ECO:0007669"/>
    <property type="project" value="InterPro"/>
</dbReference>
<feature type="compositionally biased region" description="Pro residues" evidence="22">
    <location>
        <begin position="1038"/>
        <end position="1050"/>
    </location>
</feature>
<dbReference type="InterPro" id="IPR001126">
    <property type="entry name" value="UmuC"/>
</dbReference>
<keyword evidence="8" id="KW-0237">DNA synthesis</keyword>
<keyword evidence="14" id="KW-0238">DNA-binding</keyword>
<dbReference type="InterPro" id="IPR036775">
    <property type="entry name" value="DNA_pol_Y-fam_lit_finger_sf"/>
</dbReference>
<dbReference type="FunFam" id="3.40.1170.60:FF:000005">
    <property type="entry name" value="DNA repair protein REV1"/>
    <property type="match status" value="1"/>
</dbReference>
<comment type="similarity">
    <text evidence="4">Belongs to the DNA polymerase type-Y family.</text>
</comment>
<dbReference type="Pfam" id="PF11799">
    <property type="entry name" value="IMS_C"/>
    <property type="match status" value="1"/>
</dbReference>
<dbReference type="Gene3D" id="3.40.30.10">
    <property type="entry name" value="Glutaredoxin"/>
    <property type="match status" value="1"/>
</dbReference>
<evidence type="ECO:0000256" key="4">
    <source>
        <dbReference type="ARBA" id="ARBA00010945"/>
    </source>
</evidence>
<dbReference type="PANTHER" id="PTHR45990:SF1">
    <property type="entry name" value="DNA REPAIR PROTEIN REV1"/>
    <property type="match status" value="1"/>
</dbReference>
<dbReference type="Gene3D" id="3.40.1170.60">
    <property type="match status" value="1"/>
</dbReference>
<evidence type="ECO:0000256" key="20">
    <source>
        <dbReference type="ARBA" id="ARBA00062574"/>
    </source>
</evidence>
<dbReference type="Pfam" id="PF16589">
    <property type="entry name" value="BRCT_2"/>
    <property type="match status" value="1"/>
</dbReference>
<sequence>MSRNGWTKKKANAGDDNGWAERGGYMAAKISKLDEQFKLDAPREKQKEGTCSNIFSGVAIYVNGYTEPSADELRRLMMLHGGQFHIYYSRSKTTHIIANNLPNSKIQELKGEKVMRPEWITDSIKAGRLLPYLQYQLYTKQKGLLFPGMTLHQTSDIAGPSHGTLQTNVHQTFYLPQHNVQCSVPSHDQFSSCQNSAIANPSNSQPQSVQHSSAAQFSNQPSHLESSHLNNVPRQRSPLQTHPVCNPRPTKPPQSTIQTPHPNLQHQRAGQQQPQNYSSCNTHQSGCNEVELKLNRLLQTSLGVMSHLVMNEMQECDKEDPLLQVVTKVPLTNGHTHLVNGALKPEDLSPVTDKPSAHKELPECRVLSLADKTPVQFQNKPDPYEFPHSPPKQCHLVASEQRPKPPPPTYEEAIKATEAQLLPKRLQPSLRVGLDSKKTSLSPASCSLSLSPIRLNGSHQYALSSEPASINKTNITDKPEPPIDQSSSSSSKSAAHLLAQTGDLISEFYSHSRLHQISTWRTGFSEYVNELHSKRKAAGTVSFPGKDRLRKSIAQRSTECEGTPALTSVKSCVLHVDMDCFFVSVGIRHRPDLKGKPVAVTSNRGQGRVALRPGANPQLEQQYYQRRYSHPQPERNDDLHTTPSQESPESYAKGVDPDAAALSMAEIASCSYEARQAGVRNGMFFGKAKQLCPSLQSVPYDFEAYKEVALTMYEILAGYTHDIEALSCDEVLIDGSAVLAELGISPEDLAKAIRAEIKEKTGCCASVGMGSNILLARLATRKAKPDGQYFLKSEDIDDFIRDLPVTNLPGVGPVMGRKLAAMGVISCGDLRQVSLSQLQKKFGPRTGQTLFRFCRGLDDRPVRYEKERKSVSAEMNYNIRFTKIDEAECFLTNLSMEVQRRLQEAGLRGRRVTLKVMVRKVGAPLEPAKYGGHGICDNLARTVMLAQSTDNGQLIAAAVIKLFHAMKLQVQDLRGVGIQVQLLEGHQSVPQDSTGHGSRSIKEMLLGQRLSAQSHNRDAADTNAHQENTSLTTAPLPGSSPHPQSSPEPVPGTSKDQVACRQTPKHSRTCLNLSIEVPSPSQVDRSVLEALPAELREQVEQSWTHRERRRNTSRSPSPQPSSLLPQPSCHHSRPTSPPHPSASGPAPHTSPARTLVLQIPNQPNSPGIVLELPNFSQVDPDVFAALPKELQEELKSAYNRVNTVQPQAKMLEQKNPLLQLKQPGGGVCTGRVKRRYKRKNTVSPVKKGLSPLKKRHITNSPAKTLPTSKSQEAINMVKTENGPSTSSSKQNIPESVSKFVPRSAPALAGAYDLRDIKTLLREWVTTITEPMEEDILQVVKYCTELIEDKDLEKLDLIIKYMKRLMQQSVESVWSMAFDFILDNVQVVVQQAYAALFTGEPCNPQFESVKLSRTTMANQSMDIIAKVLEQSAKLVEEQVDAQLSKLNEMDEDELERLKERRLEALKKAQKQKQEWLSKGHGEYREIPSEKDFFGEVKDTKNVVCHFYKNSTFRCKILDKHLAILAKKHVETKFIKLNAEKAPFLTERLRIKVIPTLALLTDGKTKDYIVGFTDLGNTDEFSTEMLEWRLGCADVINYSGNLMEPPTVTQRPGTKFTKVEKKTIRGRGYDSDSDSGDD</sequence>
<evidence type="ECO:0000256" key="19">
    <source>
        <dbReference type="ARBA" id="ARBA00053682"/>
    </source>
</evidence>
<evidence type="ECO:0000259" key="23">
    <source>
        <dbReference type="PROSITE" id="PS50172"/>
    </source>
</evidence>
<dbReference type="InterPro" id="IPR036420">
    <property type="entry name" value="BRCT_dom_sf"/>
</dbReference>
<dbReference type="GO" id="GO:0005737">
    <property type="term" value="C:cytoplasm"/>
    <property type="evidence" value="ECO:0007669"/>
    <property type="project" value="UniProtKB-ARBA"/>
</dbReference>
<evidence type="ECO:0000256" key="16">
    <source>
        <dbReference type="ARBA" id="ARBA00023212"/>
    </source>
</evidence>
<evidence type="ECO:0000256" key="10">
    <source>
        <dbReference type="ARBA" id="ARBA00022695"/>
    </source>
</evidence>
<feature type="compositionally biased region" description="Low complexity" evidence="22">
    <location>
        <begin position="1141"/>
        <end position="1151"/>
    </location>
</feature>
<dbReference type="InterPro" id="IPR038401">
    <property type="entry name" value="Rev1_C_sf"/>
</dbReference>
<dbReference type="SUPFAM" id="SSF52113">
    <property type="entry name" value="BRCT domain"/>
    <property type="match status" value="1"/>
</dbReference>
<evidence type="ECO:0000256" key="1">
    <source>
        <dbReference type="ARBA" id="ARBA00004123"/>
    </source>
</evidence>
<name>A0AA88SQW9_CHASR</name>
<dbReference type="Gene3D" id="1.10.150.20">
    <property type="entry name" value="5' to 3' exonuclease, C-terminal subdomain"/>
    <property type="match status" value="1"/>
</dbReference>
<feature type="region of interest" description="Disordered" evidence="22">
    <location>
        <begin position="1099"/>
        <end position="1151"/>
    </location>
</feature>
<dbReference type="GO" id="GO:0005634">
    <property type="term" value="C:nucleus"/>
    <property type="evidence" value="ECO:0007669"/>
    <property type="project" value="UniProtKB-SubCell"/>
</dbReference>
<evidence type="ECO:0000256" key="14">
    <source>
        <dbReference type="ARBA" id="ARBA00023125"/>
    </source>
</evidence>
<dbReference type="Pfam" id="PF00817">
    <property type="entry name" value="IMS"/>
    <property type="match status" value="2"/>
</dbReference>
<keyword evidence="16" id="KW-0206">Cytoskeleton</keyword>
<keyword evidence="9" id="KW-0808">Transferase</keyword>
<dbReference type="InterPro" id="IPR036249">
    <property type="entry name" value="Thioredoxin-like_sf"/>
</dbReference>
<evidence type="ECO:0000259" key="24">
    <source>
        <dbReference type="PROSITE" id="PS50173"/>
    </source>
</evidence>
<evidence type="ECO:0000256" key="6">
    <source>
        <dbReference type="ARBA" id="ARBA00022490"/>
    </source>
</evidence>
<dbReference type="Proteomes" id="UP001187415">
    <property type="component" value="Unassembled WGS sequence"/>
</dbReference>
<gene>
    <name evidence="25" type="ORF">Q5P01_013726</name>
</gene>
<dbReference type="InterPro" id="IPR053848">
    <property type="entry name" value="IMS_HHH_1"/>
</dbReference>
<dbReference type="Gene3D" id="3.40.50.10190">
    <property type="entry name" value="BRCT domain"/>
    <property type="match status" value="1"/>
</dbReference>
<keyword evidence="7" id="KW-0597">Phosphoprotein</keyword>
<evidence type="ECO:0000256" key="7">
    <source>
        <dbReference type="ARBA" id="ARBA00022553"/>
    </source>
</evidence>
<evidence type="ECO:0000256" key="22">
    <source>
        <dbReference type="SAM" id="MobiDB-lite"/>
    </source>
</evidence>
<dbReference type="CDD" id="cd19318">
    <property type="entry name" value="Rev1_UBM2"/>
    <property type="match status" value="1"/>
</dbReference>
<feature type="domain" description="UmuC" evidence="24">
    <location>
        <begin position="573"/>
        <end position="812"/>
    </location>
</feature>
<evidence type="ECO:0000256" key="11">
    <source>
        <dbReference type="ARBA" id="ARBA00022723"/>
    </source>
</evidence>
<dbReference type="PROSITE" id="PS50172">
    <property type="entry name" value="BRCT"/>
    <property type="match status" value="1"/>
</dbReference>
<dbReference type="CDD" id="cd17719">
    <property type="entry name" value="BRCT_Rev1"/>
    <property type="match status" value="1"/>
</dbReference>
<keyword evidence="10" id="KW-0548">Nucleotidyltransferase</keyword>
<evidence type="ECO:0000256" key="15">
    <source>
        <dbReference type="ARBA" id="ARBA00023204"/>
    </source>
</evidence>
<evidence type="ECO:0000256" key="17">
    <source>
        <dbReference type="ARBA" id="ARBA00023242"/>
    </source>
</evidence>
<comment type="subcellular location">
    <subcellularLocation>
        <location evidence="3">Cytoplasm</location>
        <location evidence="3">Cytoskeleton</location>
        <location evidence="3">Microtubule organizing center</location>
        <location evidence="3">Centrosome</location>
    </subcellularLocation>
    <subcellularLocation>
        <location evidence="2">Midbody</location>
    </subcellularLocation>
    <subcellularLocation>
        <location evidence="1">Nucleus</location>
    </subcellularLocation>
</comment>
<feature type="compositionally biased region" description="Polar residues" evidence="22">
    <location>
        <begin position="464"/>
        <end position="474"/>
    </location>
</feature>
<dbReference type="EMBL" id="JAUPFM010000010">
    <property type="protein sequence ID" value="KAK2839986.1"/>
    <property type="molecule type" value="Genomic_DNA"/>
</dbReference>
<evidence type="ECO:0000256" key="3">
    <source>
        <dbReference type="ARBA" id="ARBA00004300"/>
    </source>
</evidence>
<feature type="domain" description="BRCT" evidence="23">
    <location>
        <begin position="50"/>
        <end position="137"/>
    </location>
</feature>
<dbReference type="Pfam" id="PF00085">
    <property type="entry name" value="Thioredoxin"/>
    <property type="match status" value="1"/>
</dbReference>
<dbReference type="InterPro" id="IPR043128">
    <property type="entry name" value="Rev_trsase/Diguanyl_cyclase"/>
</dbReference>
<evidence type="ECO:0000256" key="8">
    <source>
        <dbReference type="ARBA" id="ARBA00022634"/>
    </source>
</evidence>
<organism evidence="25 26">
    <name type="scientific">Channa striata</name>
    <name type="common">Snakehead murrel</name>
    <name type="synonym">Ophicephalus striatus</name>
    <dbReference type="NCBI Taxonomy" id="64152"/>
    <lineage>
        <taxon>Eukaryota</taxon>
        <taxon>Metazoa</taxon>
        <taxon>Chordata</taxon>
        <taxon>Craniata</taxon>
        <taxon>Vertebrata</taxon>
        <taxon>Euteleostomi</taxon>
        <taxon>Actinopterygii</taxon>
        <taxon>Neopterygii</taxon>
        <taxon>Teleostei</taxon>
        <taxon>Neoteleostei</taxon>
        <taxon>Acanthomorphata</taxon>
        <taxon>Anabantaria</taxon>
        <taxon>Anabantiformes</taxon>
        <taxon>Channoidei</taxon>
        <taxon>Channidae</taxon>
        <taxon>Channa</taxon>
    </lineage>
</organism>
<feature type="region of interest" description="Disordered" evidence="22">
    <location>
        <begin position="629"/>
        <end position="655"/>
    </location>
</feature>
<dbReference type="CDD" id="cd01701">
    <property type="entry name" value="PolY_Rev1"/>
    <property type="match status" value="1"/>
</dbReference>
<dbReference type="InterPro" id="IPR013766">
    <property type="entry name" value="Thioredoxin_domain"/>
</dbReference>
<dbReference type="Gene3D" id="1.20.58.1280">
    <property type="entry name" value="DNA repair protein Rev1, C-terminal domain"/>
    <property type="match status" value="1"/>
</dbReference>
<dbReference type="GO" id="GO:0005813">
    <property type="term" value="C:centrosome"/>
    <property type="evidence" value="ECO:0007669"/>
    <property type="project" value="UniProtKB-SubCell"/>
</dbReference>
<feature type="coiled-coil region" evidence="21">
    <location>
        <begin position="1431"/>
        <end position="1473"/>
    </location>
</feature>
<dbReference type="Gene3D" id="3.30.1490.100">
    <property type="entry name" value="DNA polymerase, Y-family, little finger domain"/>
    <property type="match status" value="1"/>
</dbReference>
<dbReference type="GO" id="GO:0070987">
    <property type="term" value="P:error-free translesion synthesis"/>
    <property type="evidence" value="ECO:0007669"/>
    <property type="project" value="TreeGrafter"/>
</dbReference>
<evidence type="ECO:0000256" key="2">
    <source>
        <dbReference type="ARBA" id="ARBA00004214"/>
    </source>
</evidence>
<keyword evidence="26" id="KW-1185">Reference proteome</keyword>
<keyword evidence="15" id="KW-0234">DNA repair</keyword>
<evidence type="ECO:0000256" key="18">
    <source>
        <dbReference type="ARBA" id="ARBA00026148"/>
    </source>
</evidence>
<keyword evidence="6" id="KW-0963">Cytoplasm</keyword>
<dbReference type="PROSITE" id="PS50173">
    <property type="entry name" value="UMUC"/>
    <property type="match status" value="1"/>
</dbReference>
<feature type="compositionally biased region" description="Polar residues" evidence="22">
    <location>
        <begin position="191"/>
        <end position="240"/>
    </location>
</feature>
<dbReference type="InterPro" id="IPR025527">
    <property type="entry name" value="HUWE1/Rev1_UBM"/>
</dbReference>
<feature type="region of interest" description="Disordered" evidence="22">
    <location>
        <begin position="464"/>
        <end position="494"/>
    </location>
</feature>
<dbReference type="GO" id="GO:0042276">
    <property type="term" value="P:error-prone translesion synthesis"/>
    <property type="evidence" value="ECO:0007669"/>
    <property type="project" value="TreeGrafter"/>
</dbReference>
<dbReference type="InterPro" id="IPR017961">
    <property type="entry name" value="DNA_pol_Y-fam_little_finger"/>
</dbReference>
<dbReference type="GO" id="GO:0006281">
    <property type="term" value="P:DNA repair"/>
    <property type="evidence" value="ECO:0007669"/>
    <property type="project" value="UniProtKB-KW"/>
</dbReference>
<dbReference type="FunFam" id="3.40.50.10190:FF:000009">
    <property type="entry name" value="DNA repair protein REV1"/>
    <property type="match status" value="1"/>
</dbReference>
<comment type="subunit">
    <text evidence="20">Forms ternary complexes with the chaperonin TCP1 complex, spanning the cylindrical chaperonin cavity and contacting at least 2 subunits.</text>
</comment>
<dbReference type="FunFam" id="3.30.70.270:FF:000005">
    <property type="entry name" value="DNA repair protein REV1"/>
    <property type="match status" value="1"/>
</dbReference>
<evidence type="ECO:0000256" key="9">
    <source>
        <dbReference type="ARBA" id="ARBA00022679"/>
    </source>
</evidence>
<dbReference type="CDD" id="cd12145">
    <property type="entry name" value="Rev1_C"/>
    <property type="match status" value="1"/>
</dbReference>
<evidence type="ECO:0000256" key="21">
    <source>
        <dbReference type="SAM" id="Coils"/>
    </source>
</evidence>
<feature type="region of interest" description="Disordered" evidence="22">
    <location>
        <begin position="1029"/>
        <end position="1066"/>
    </location>
</feature>
<accession>A0AA88SQW9</accession>